<dbReference type="Gene3D" id="1.20.120.1240">
    <property type="entry name" value="Dynamin, middle domain"/>
    <property type="match status" value="1"/>
</dbReference>
<dbReference type="GO" id="GO:0016020">
    <property type="term" value="C:membrane"/>
    <property type="evidence" value="ECO:0007669"/>
    <property type="project" value="TreeGrafter"/>
</dbReference>
<dbReference type="InterPro" id="IPR000375">
    <property type="entry name" value="Dynamin_stalk"/>
</dbReference>
<name>A0AAV9GET4_9PEZI</name>
<dbReference type="InterPro" id="IPR030381">
    <property type="entry name" value="G_DYNAMIN_dom"/>
</dbReference>
<keyword evidence="1" id="KW-0547">Nucleotide-binding</keyword>
<dbReference type="CDD" id="cd08771">
    <property type="entry name" value="DLP_1"/>
    <property type="match status" value="1"/>
</dbReference>
<dbReference type="InterPro" id="IPR020850">
    <property type="entry name" value="GED_dom"/>
</dbReference>
<dbReference type="PRINTS" id="PR00195">
    <property type="entry name" value="DYNAMIN"/>
</dbReference>
<evidence type="ECO:0000259" key="3">
    <source>
        <dbReference type="PROSITE" id="PS51388"/>
    </source>
</evidence>
<dbReference type="AlphaFoldDB" id="A0AAV9GET4"/>
<dbReference type="InterPro" id="IPR001401">
    <property type="entry name" value="Dynamin_GTPase"/>
</dbReference>
<dbReference type="GO" id="GO:0003924">
    <property type="term" value="F:GTPase activity"/>
    <property type="evidence" value="ECO:0007669"/>
    <property type="project" value="InterPro"/>
</dbReference>
<evidence type="ECO:0000313" key="5">
    <source>
        <dbReference type="EMBL" id="KAK4446965.1"/>
    </source>
</evidence>
<dbReference type="InterPro" id="IPR045063">
    <property type="entry name" value="Dynamin_N"/>
</dbReference>
<dbReference type="EMBL" id="MU865953">
    <property type="protein sequence ID" value="KAK4446965.1"/>
    <property type="molecule type" value="Genomic_DNA"/>
</dbReference>
<dbReference type="GO" id="GO:0016559">
    <property type="term" value="P:peroxisome fission"/>
    <property type="evidence" value="ECO:0007669"/>
    <property type="project" value="TreeGrafter"/>
</dbReference>
<feature type="domain" description="Dynamin-type G" evidence="4">
    <location>
        <begin position="35"/>
        <end position="319"/>
    </location>
</feature>
<protein>
    <submittedName>
        <fullName evidence="5">Interferon-induced GTP-binding protein Mx</fullName>
    </submittedName>
</protein>
<dbReference type="PROSITE" id="PS51388">
    <property type="entry name" value="GED"/>
    <property type="match status" value="1"/>
</dbReference>
<accession>A0AAV9GET4</accession>
<dbReference type="GO" id="GO:0008017">
    <property type="term" value="F:microtubule binding"/>
    <property type="evidence" value="ECO:0007669"/>
    <property type="project" value="TreeGrafter"/>
</dbReference>
<evidence type="ECO:0000259" key="4">
    <source>
        <dbReference type="PROSITE" id="PS51718"/>
    </source>
</evidence>
<dbReference type="GO" id="GO:0048312">
    <property type="term" value="P:intracellular distribution of mitochondria"/>
    <property type="evidence" value="ECO:0007669"/>
    <property type="project" value="TreeGrafter"/>
</dbReference>
<dbReference type="PROSITE" id="PS51718">
    <property type="entry name" value="G_DYNAMIN_2"/>
    <property type="match status" value="1"/>
</dbReference>
<dbReference type="Pfam" id="PF00350">
    <property type="entry name" value="Dynamin_N"/>
    <property type="match status" value="1"/>
</dbReference>
<dbReference type="Gene3D" id="3.40.50.300">
    <property type="entry name" value="P-loop containing nucleotide triphosphate hydrolases"/>
    <property type="match status" value="1"/>
</dbReference>
<dbReference type="GO" id="GO:0005874">
    <property type="term" value="C:microtubule"/>
    <property type="evidence" value="ECO:0007669"/>
    <property type="project" value="TreeGrafter"/>
</dbReference>
<keyword evidence="2" id="KW-0342">GTP-binding</keyword>
<sequence length="720" mass="80428">MVALENGSLSQLCSADQLELMDSIDRLRLQGINHYVSLPQIIVCGDQSSGKSSVLEAISGVSFPVKSNLCTRFPTELVLRRAQQISVSVSIVPHESRDESESNALRGFQETFHRFEDLPNVIESAKMAMGITGHGKAFSKDILRVEITGPDHPHLTIVDLPGLIHSETKHQSASDVQLIQDVVQSYMKEPRCIILAVVSAKNDFANQIVLKLARLADSSGNRTLGVITKPDTLASGSPTEAEYISLARNQEVEFRLGWHVLKNMDSDKGTSTLGERDAREAEFFAQGGWTELPQASLGVGRLRGRLSKVLLRQIAAELPNLIEEIDGKFTACQDQLLKLGKPRASLEEQRLYMFDLSQAFQSLVKAAVDGTYNNPFFVDAKTPEGYRQRARAVVHNLNGDFSSDMLQNGHLRDIVDDEEESEDAGGKGPRRVPKAEFIEHIKELMRRTRGRELPGTFNPMVVSDLFLEQCKPWQAIAEKHVTKVWSAANHFLTLVAEHIADPSTSRELGQEIFEPTMKQLLEQLRNKTTEFLKPHSAGHPITYNHYFTETLQKVRRERLTKSTTQAVKEFFGSPDMDRADLTSSYYNLHALVSSLIATNEPDMDQFAAQEALDCLNAYYKVALKRFIDDIAVQVIEEKLVAQLHNILSPVSIYKMPDDQVSRIAGESEESRSHREQLKRQLFVLKSGLETCKRFVGIKSAGGVSLNQPEPKHDTEITPSS</sequence>
<dbReference type="GO" id="GO:0006897">
    <property type="term" value="P:endocytosis"/>
    <property type="evidence" value="ECO:0007669"/>
    <property type="project" value="TreeGrafter"/>
</dbReference>
<dbReference type="SMART" id="SM00053">
    <property type="entry name" value="DYNc"/>
    <property type="match status" value="1"/>
</dbReference>
<dbReference type="GO" id="GO:0005525">
    <property type="term" value="F:GTP binding"/>
    <property type="evidence" value="ECO:0007669"/>
    <property type="project" value="InterPro"/>
</dbReference>
<dbReference type="GO" id="GO:0000266">
    <property type="term" value="P:mitochondrial fission"/>
    <property type="evidence" value="ECO:0007669"/>
    <property type="project" value="TreeGrafter"/>
</dbReference>
<dbReference type="PANTHER" id="PTHR11566">
    <property type="entry name" value="DYNAMIN"/>
    <property type="match status" value="1"/>
</dbReference>
<dbReference type="GO" id="GO:0005739">
    <property type="term" value="C:mitochondrion"/>
    <property type="evidence" value="ECO:0007669"/>
    <property type="project" value="TreeGrafter"/>
</dbReference>
<reference evidence="5" key="1">
    <citation type="journal article" date="2023" name="Mol. Phylogenet. Evol.">
        <title>Genome-scale phylogeny and comparative genomics of the fungal order Sordariales.</title>
        <authorList>
            <person name="Hensen N."/>
            <person name="Bonometti L."/>
            <person name="Westerberg I."/>
            <person name="Brannstrom I.O."/>
            <person name="Guillou S."/>
            <person name="Cros-Aarteil S."/>
            <person name="Calhoun S."/>
            <person name="Haridas S."/>
            <person name="Kuo A."/>
            <person name="Mondo S."/>
            <person name="Pangilinan J."/>
            <person name="Riley R."/>
            <person name="LaButti K."/>
            <person name="Andreopoulos B."/>
            <person name="Lipzen A."/>
            <person name="Chen C."/>
            <person name="Yan M."/>
            <person name="Daum C."/>
            <person name="Ng V."/>
            <person name="Clum A."/>
            <person name="Steindorff A."/>
            <person name="Ohm R.A."/>
            <person name="Martin F."/>
            <person name="Silar P."/>
            <person name="Natvig D.O."/>
            <person name="Lalanne C."/>
            <person name="Gautier V."/>
            <person name="Ament-Velasquez S.L."/>
            <person name="Kruys A."/>
            <person name="Hutchinson M.I."/>
            <person name="Powell A.J."/>
            <person name="Barry K."/>
            <person name="Miller A.N."/>
            <person name="Grigoriev I.V."/>
            <person name="Debuchy R."/>
            <person name="Gladieux P."/>
            <person name="Hiltunen Thoren M."/>
            <person name="Johannesson H."/>
        </authorList>
    </citation>
    <scope>NUCLEOTIDE SEQUENCE</scope>
    <source>
        <strain evidence="5">PSN243</strain>
    </source>
</reference>
<dbReference type="FunFam" id="3.40.50.300:FF:001425">
    <property type="entry name" value="Dynamin GTPase, putative"/>
    <property type="match status" value="1"/>
</dbReference>
<evidence type="ECO:0000313" key="6">
    <source>
        <dbReference type="Proteomes" id="UP001321760"/>
    </source>
</evidence>
<comment type="caution">
    <text evidence="5">The sequence shown here is derived from an EMBL/GenBank/DDBJ whole genome shotgun (WGS) entry which is preliminary data.</text>
</comment>
<dbReference type="InterPro" id="IPR027417">
    <property type="entry name" value="P-loop_NTPase"/>
</dbReference>
<organism evidence="5 6">
    <name type="scientific">Podospora aff. communis PSN243</name>
    <dbReference type="NCBI Taxonomy" id="3040156"/>
    <lineage>
        <taxon>Eukaryota</taxon>
        <taxon>Fungi</taxon>
        <taxon>Dikarya</taxon>
        <taxon>Ascomycota</taxon>
        <taxon>Pezizomycotina</taxon>
        <taxon>Sordariomycetes</taxon>
        <taxon>Sordariomycetidae</taxon>
        <taxon>Sordariales</taxon>
        <taxon>Podosporaceae</taxon>
        <taxon>Podospora</taxon>
    </lineage>
</organism>
<reference evidence="5" key="2">
    <citation type="submission" date="2023-05" db="EMBL/GenBank/DDBJ databases">
        <authorList>
            <consortium name="Lawrence Berkeley National Laboratory"/>
            <person name="Steindorff A."/>
            <person name="Hensen N."/>
            <person name="Bonometti L."/>
            <person name="Westerberg I."/>
            <person name="Brannstrom I.O."/>
            <person name="Guillou S."/>
            <person name="Cros-Aarteil S."/>
            <person name="Calhoun S."/>
            <person name="Haridas S."/>
            <person name="Kuo A."/>
            <person name="Mondo S."/>
            <person name="Pangilinan J."/>
            <person name="Riley R."/>
            <person name="Labutti K."/>
            <person name="Andreopoulos B."/>
            <person name="Lipzen A."/>
            <person name="Chen C."/>
            <person name="Yanf M."/>
            <person name="Daum C."/>
            <person name="Ng V."/>
            <person name="Clum A."/>
            <person name="Ohm R."/>
            <person name="Martin F."/>
            <person name="Silar P."/>
            <person name="Natvig D."/>
            <person name="Lalanne C."/>
            <person name="Gautier V."/>
            <person name="Ament-Velasquez S.L."/>
            <person name="Kruys A."/>
            <person name="Hutchinson M.I."/>
            <person name="Powell A.J."/>
            <person name="Barry K."/>
            <person name="Miller A.N."/>
            <person name="Grigoriev I.V."/>
            <person name="Debuchy R."/>
            <person name="Gladieux P."/>
            <person name="Thoren M.H."/>
            <person name="Johannesson H."/>
        </authorList>
    </citation>
    <scope>NUCLEOTIDE SEQUENCE</scope>
    <source>
        <strain evidence="5">PSN243</strain>
    </source>
</reference>
<dbReference type="SUPFAM" id="SSF52540">
    <property type="entry name" value="P-loop containing nucleoside triphosphate hydrolases"/>
    <property type="match status" value="1"/>
</dbReference>
<gene>
    <name evidence="5" type="ORF">QBC34DRAFT_304042</name>
</gene>
<feature type="domain" description="GED" evidence="3">
    <location>
        <begin position="608"/>
        <end position="699"/>
    </location>
</feature>
<dbReference type="Pfam" id="PF01031">
    <property type="entry name" value="Dynamin_M"/>
    <property type="match status" value="1"/>
</dbReference>
<dbReference type="PANTHER" id="PTHR11566:SF21">
    <property type="entry name" value="DYNAMIN RELATED PROTEIN 1, ISOFORM A"/>
    <property type="match status" value="1"/>
</dbReference>
<proteinExistence type="predicted"/>
<dbReference type="InterPro" id="IPR022812">
    <property type="entry name" value="Dynamin"/>
</dbReference>
<evidence type="ECO:0000256" key="1">
    <source>
        <dbReference type="ARBA" id="ARBA00022741"/>
    </source>
</evidence>
<keyword evidence="6" id="KW-1185">Reference proteome</keyword>
<evidence type="ECO:0000256" key="2">
    <source>
        <dbReference type="ARBA" id="ARBA00023134"/>
    </source>
</evidence>
<dbReference type="Proteomes" id="UP001321760">
    <property type="component" value="Unassembled WGS sequence"/>
</dbReference>